<name>A0ACC0CEZ5_CATRO</name>
<sequence length="381" mass="43242">MSAMEDNIASFCEIESSNHPDSMTKLTLGHTSHHPEEENSIPRTNKVEEEMVSDSESGVSGTYNAENTPMFGSGFVRLDEEDSLHKIIRYRFVSDLASYGMHTHVEAIHRNMCTGETGKAKYHTYLHFSKAMEKKNDGNPNWRYAWYCSSKKDISTVLSHGFGHSVNSGIYGRGIYLSPVEYPLQSLQYSKVDDEGLRHLLLCRVLLGRMEIIHPGSSQCHPSSEEFDSGVDNLVNPSKYIVWCTHMNTHILPEFVISIRAPPLATGNRTFSSPLRRPSSPWMPFPTLVSTLAQYITPDKVKIIQNYHIDYKEKRITRDELIKRLRQITGDEMLVLAIKSYKEKLATSNGRRPMVRPAKCHQQRGEDCGCSSSKNQGFKFC</sequence>
<dbReference type="Proteomes" id="UP001060085">
    <property type="component" value="Linkage Group LG01"/>
</dbReference>
<keyword evidence="2" id="KW-1185">Reference proteome</keyword>
<reference evidence="2" key="1">
    <citation type="journal article" date="2023" name="Nat. Plants">
        <title>Single-cell RNA sequencing provides a high-resolution roadmap for understanding the multicellular compartmentation of specialized metabolism.</title>
        <authorList>
            <person name="Sun S."/>
            <person name="Shen X."/>
            <person name="Li Y."/>
            <person name="Li Y."/>
            <person name="Wang S."/>
            <person name="Li R."/>
            <person name="Zhang H."/>
            <person name="Shen G."/>
            <person name="Guo B."/>
            <person name="Wei J."/>
            <person name="Xu J."/>
            <person name="St-Pierre B."/>
            <person name="Chen S."/>
            <person name="Sun C."/>
        </authorList>
    </citation>
    <scope>NUCLEOTIDE SEQUENCE [LARGE SCALE GENOMIC DNA]</scope>
</reference>
<accession>A0ACC0CEZ5</accession>
<gene>
    <name evidence="1" type="ORF">M9H77_04640</name>
</gene>
<comment type="caution">
    <text evidence="1">The sequence shown here is derived from an EMBL/GenBank/DDBJ whole genome shotgun (WGS) entry which is preliminary data.</text>
</comment>
<dbReference type="EMBL" id="CM044701">
    <property type="protein sequence ID" value="KAI5683412.1"/>
    <property type="molecule type" value="Genomic_DNA"/>
</dbReference>
<evidence type="ECO:0000313" key="2">
    <source>
        <dbReference type="Proteomes" id="UP001060085"/>
    </source>
</evidence>
<protein>
    <submittedName>
        <fullName evidence="1">Uncharacterized protein</fullName>
    </submittedName>
</protein>
<proteinExistence type="predicted"/>
<evidence type="ECO:0000313" key="1">
    <source>
        <dbReference type="EMBL" id="KAI5683412.1"/>
    </source>
</evidence>
<organism evidence="1 2">
    <name type="scientific">Catharanthus roseus</name>
    <name type="common">Madagascar periwinkle</name>
    <name type="synonym">Vinca rosea</name>
    <dbReference type="NCBI Taxonomy" id="4058"/>
    <lineage>
        <taxon>Eukaryota</taxon>
        <taxon>Viridiplantae</taxon>
        <taxon>Streptophyta</taxon>
        <taxon>Embryophyta</taxon>
        <taxon>Tracheophyta</taxon>
        <taxon>Spermatophyta</taxon>
        <taxon>Magnoliopsida</taxon>
        <taxon>eudicotyledons</taxon>
        <taxon>Gunneridae</taxon>
        <taxon>Pentapetalae</taxon>
        <taxon>asterids</taxon>
        <taxon>lamiids</taxon>
        <taxon>Gentianales</taxon>
        <taxon>Apocynaceae</taxon>
        <taxon>Rauvolfioideae</taxon>
        <taxon>Vinceae</taxon>
        <taxon>Catharanthinae</taxon>
        <taxon>Catharanthus</taxon>
    </lineage>
</organism>